<evidence type="ECO:0000256" key="6">
    <source>
        <dbReference type="ARBA" id="ARBA00023211"/>
    </source>
</evidence>
<gene>
    <name evidence="9" type="primary">dxr</name>
    <name evidence="13" type="ORF">DFR57_10679</name>
</gene>
<evidence type="ECO:0000256" key="4">
    <source>
        <dbReference type="ARBA" id="ARBA00022857"/>
    </source>
</evidence>
<feature type="binding site" evidence="9">
    <location>
        <position position="38"/>
    </location>
    <ligand>
        <name>NADPH</name>
        <dbReference type="ChEBI" id="CHEBI:57783"/>
    </ligand>
</feature>
<feature type="binding site" evidence="9">
    <location>
        <position position="219"/>
    </location>
    <ligand>
        <name>Mn(2+)</name>
        <dbReference type="ChEBI" id="CHEBI:29035"/>
    </ligand>
</feature>
<dbReference type="PANTHER" id="PTHR30525">
    <property type="entry name" value="1-DEOXY-D-XYLULOSE 5-PHOSPHATE REDUCTOISOMERASE"/>
    <property type="match status" value="1"/>
</dbReference>
<dbReference type="PIRSF" id="PIRSF006205">
    <property type="entry name" value="Dxp_reductismrs"/>
    <property type="match status" value="1"/>
</dbReference>
<feature type="binding site" evidence="9">
    <location>
        <position position="215"/>
    </location>
    <ligand>
        <name>1-deoxy-D-xylulose 5-phosphate</name>
        <dbReference type="ChEBI" id="CHEBI:57792"/>
    </ligand>
</feature>
<evidence type="ECO:0000313" key="13">
    <source>
        <dbReference type="EMBL" id="RCW70682.1"/>
    </source>
</evidence>
<sequence>MKNICLLGATGSIGLQTIDIIGAHKEKFRLYALAFGKNIEKALPIIKKHEPKIIVVQDNNVRKMLLAESLNHKCEILIGQEGMIAISEDPQTDIVVNAVMGSVGLPATIAAIKKRKQIAIANKETLVTAGHIVMDLAKKNGVHLLPVDSEHSAIFQSLNGEKSSDIHKVILTASGGSFRDKKRDELVGVTVEDALNHPNWSMGAKITIDSASMMNKGLEVIEAHWLFDIAYKDIEVLLHKESVIHSMIEFQDKSVMAQLGTPDMRIPIQYALTYPDREAFAQSKRLDLAEISTLHFAKMDMERFPCLAYAFKAGEIGGSMPTVLNAANEAAVDLFLNGKITFLEIEKVIESSMENHQVINEPNLETIINIDQETRQRIYHRY</sequence>
<feature type="binding site" evidence="9">
    <location>
        <position position="174"/>
    </location>
    <ligand>
        <name>1-deoxy-D-xylulose 5-phosphate</name>
        <dbReference type="ChEBI" id="CHEBI:57792"/>
    </ligand>
</feature>
<dbReference type="NCBIfam" id="NF009114">
    <property type="entry name" value="PRK12464.1"/>
    <property type="match status" value="1"/>
</dbReference>
<comment type="similarity">
    <text evidence="2 9">Belongs to the DXR family.</text>
</comment>
<dbReference type="GO" id="GO:0070402">
    <property type="term" value="F:NADPH binding"/>
    <property type="evidence" value="ECO:0007669"/>
    <property type="project" value="InterPro"/>
</dbReference>
<dbReference type="SUPFAM" id="SSF69055">
    <property type="entry name" value="1-deoxy-D-xylulose-5-phosphate reductoisomerase, C-terminal domain"/>
    <property type="match status" value="1"/>
</dbReference>
<dbReference type="InterPro" id="IPR036291">
    <property type="entry name" value="NAD(P)-bd_dom_sf"/>
</dbReference>
<evidence type="ECO:0000256" key="9">
    <source>
        <dbReference type="HAMAP-Rule" id="MF_00183"/>
    </source>
</evidence>
<dbReference type="Proteomes" id="UP000252585">
    <property type="component" value="Unassembled WGS sequence"/>
</dbReference>
<evidence type="ECO:0000256" key="5">
    <source>
        <dbReference type="ARBA" id="ARBA00023002"/>
    </source>
</evidence>
<dbReference type="GO" id="GO:0030604">
    <property type="term" value="F:1-deoxy-D-xylulose-5-phosphate reductoisomerase activity"/>
    <property type="evidence" value="ECO:0007669"/>
    <property type="project" value="UniProtKB-UniRule"/>
</dbReference>
<keyword evidence="9" id="KW-0460">Magnesium</keyword>
<dbReference type="InterPro" id="IPR013512">
    <property type="entry name" value="DXP_reductoisomerase_N"/>
</dbReference>
<dbReference type="RefSeq" id="WP_114352674.1">
    <property type="nucleotide sequence ID" value="NZ_QPJJ01000006.1"/>
</dbReference>
<feature type="binding site" evidence="9">
    <location>
        <position position="197"/>
    </location>
    <ligand>
        <name>1-deoxy-D-xylulose 5-phosphate</name>
        <dbReference type="ChEBI" id="CHEBI:57792"/>
    </ligand>
</feature>
<dbReference type="EMBL" id="QPJJ01000006">
    <property type="protein sequence ID" value="RCW70682.1"/>
    <property type="molecule type" value="Genomic_DNA"/>
</dbReference>
<dbReference type="UniPathway" id="UPA00056">
    <property type="reaction ID" value="UER00092"/>
</dbReference>
<dbReference type="Pfam" id="PF08436">
    <property type="entry name" value="DXP_redisom_C"/>
    <property type="match status" value="1"/>
</dbReference>
<name>A0A368XRU9_9BACI</name>
<evidence type="ECO:0000256" key="3">
    <source>
        <dbReference type="ARBA" id="ARBA00022723"/>
    </source>
</evidence>
<organism evidence="13 14">
    <name type="scientific">Saliterribacillus persicus</name>
    <dbReference type="NCBI Taxonomy" id="930114"/>
    <lineage>
        <taxon>Bacteria</taxon>
        <taxon>Bacillati</taxon>
        <taxon>Bacillota</taxon>
        <taxon>Bacilli</taxon>
        <taxon>Bacillales</taxon>
        <taxon>Bacillaceae</taxon>
        <taxon>Saliterribacillus</taxon>
    </lineage>
</organism>
<evidence type="ECO:0000256" key="7">
    <source>
        <dbReference type="ARBA" id="ARBA00023229"/>
    </source>
</evidence>
<dbReference type="GO" id="GO:0016853">
    <property type="term" value="F:isomerase activity"/>
    <property type="evidence" value="ECO:0007669"/>
    <property type="project" value="UniProtKB-KW"/>
</dbReference>
<dbReference type="InterPro" id="IPR013644">
    <property type="entry name" value="DXP_reductoisomerase_C"/>
</dbReference>
<dbReference type="Pfam" id="PF13288">
    <property type="entry name" value="DXPR_C"/>
    <property type="match status" value="1"/>
</dbReference>
<feature type="binding site" evidence="9">
    <location>
        <position position="11"/>
    </location>
    <ligand>
        <name>NADPH</name>
        <dbReference type="ChEBI" id="CHEBI:57783"/>
    </ligand>
</feature>
<keyword evidence="3 9" id="KW-0479">Metal-binding</keyword>
<dbReference type="PANTHER" id="PTHR30525:SF0">
    <property type="entry name" value="1-DEOXY-D-XYLULOSE 5-PHOSPHATE REDUCTOISOMERASE, CHLOROPLASTIC"/>
    <property type="match status" value="1"/>
</dbReference>
<feature type="binding site" evidence="9">
    <location>
        <position position="10"/>
    </location>
    <ligand>
        <name>NADPH</name>
        <dbReference type="ChEBI" id="CHEBI:57783"/>
    </ligand>
</feature>
<feature type="binding site" evidence="9">
    <location>
        <position position="123"/>
    </location>
    <ligand>
        <name>1-deoxy-D-xylulose 5-phosphate</name>
        <dbReference type="ChEBI" id="CHEBI:57792"/>
    </ligand>
</feature>
<dbReference type="Gene3D" id="1.10.1740.10">
    <property type="match status" value="1"/>
</dbReference>
<feature type="binding site" evidence="9">
    <location>
        <position position="210"/>
    </location>
    <ligand>
        <name>1-deoxy-D-xylulose 5-phosphate</name>
        <dbReference type="ChEBI" id="CHEBI:57792"/>
    </ligand>
</feature>
<feature type="binding site" evidence="9">
    <location>
        <position position="36"/>
    </location>
    <ligand>
        <name>NADPH</name>
        <dbReference type="ChEBI" id="CHEBI:57783"/>
    </ligand>
</feature>
<dbReference type="AlphaFoldDB" id="A0A368XRU9"/>
<feature type="binding site" evidence="9">
    <location>
        <position position="203"/>
    </location>
    <ligand>
        <name>NADPH</name>
        <dbReference type="ChEBI" id="CHEBI:57783"/>
    </ligand>
</feature>
<dbReference type="HAMAP" id="MF_00183">
    <property type="entry name" value="DXP_reductoisom"/>
    <property type="match status" value="1"/>
</dbReference>
<feature type="binding site" evidence="9">
    <location>
        <position position="149"/>
    </location>
    <ligand>
        <name>1-deoxy-D-xylulose 5-phosphate</name>
        <dbReference type="ChEBI" id="CHEBI:57792"/>
    </ligand>
</feature>
<feature type="binding site" evidence="9">
    <location>
        <position position="150"/>
    </location>
    <ligand>
        <name>Mn(2+)</name>
        <dbReference type="ChEBI" id="CHEBI:29035"/>
    </ligand>
</feature>
<dbReference type="GO" id="GO:0030145">
    <property type="term" value="F:manganese ion binding"/>
    <property type="evidence" value="ECO:0007669"/>
    <property type="project" value="TreeGrafter"/>
</dbReference>
<proteinExistence type="inferred from homology"/>
<comment type="function">
    <text evidence="9">Catalyzes the NADPH-dependent rearrangement and reduction of 1-deoxy-D-xylulose-5-phosphate (DXP) to 2-C-methyl-D-erythritol 4-phosphate (MEP).</text>
</comment>
<feature type="binding site" evidence="9">
    <location>
        <position position="124"/>
    </location>
    <ligand>
        <name>NADPH</name>
        <dbReference type="ChEBI" id="CHEBI:57783"/>
    </ligand>
</feature>
<comment type="pathway">
    <text evidence="1 9">Isoprenoid biosynthesis; isopentenyl diphosphate biosynthesis via DXP pathway; isopentenyl diphosphate from 1-deoxy-D-xylulose 5-phosphate: step 1/6.</text>
</comment>
<keyword evidence="5 9" id="KW-0560">Oxidoreductase</keyword>
<feature type="binding site" evidence="9">
    <location>
        <position position="219"/>
    </location>
    <ligand>
        <name>1-deoxy-D-xylulose 5-phosphate</name>
        <dbReference type="ChEBI" id="CHEBI:57792"/>
    </ligand>
</feature>
<dbReference type="NCBIfam" id="TIGR00243">
    <property type="entry name" value="Dxr"/>
    <property type="match status" value="1"/>
</dbReference>
<feature type="binding site" evidence="9">
    <location>
        <position position="148"/>
    </location>
    <ligand>
        <name>Mn(2+)</name>
        <dbReference type="ChEBI" id="CHEBI:29035"/>
    </ligand>
</feature>
<dbReference type="EC" id="1.1.1.267" evidence="9"/>
<comment type="catalytic activity">
    <reaction evidence="8">
        <text>2-C-methyl-D-erythritol 4-phosphate + NADP(+) = 1-deoxy-D-xylulose 5-phosphate + NADPH + H(+)</text>
        <dbReference type="Rhea" id="RHEA:13717"/>
        <dbReference type="ChEBI" id="CHEBI:15378"/>
        <dbReference type="ChEBI" id="CHEBI:57783"/>
        <dbReference type="ChEBI" id="CHEBI:57792"/>
        <dbReference type="ChEBI" id="CHEBI:58262"/>
        <dbReference type="ChEBI" id="CHEBI:58349"/>
        <dbReference type="EC" id="1.1.1.267"/>
    </reaction>
    <physiologicalReaction direction="right-to-left" evidence="8">
        <dbReference type="Rhea" id="RHEA:13719"/>
    </physiologicalReaction>
</comment>
<keyword evidence="7 9" id="KW-0414">Isoprene biosynthesis</keyword>
<dbReference type="InterPro" id="IPR003821">
    <property type="entry name" value="DXP_reductoisomerase"/>
</dbReference>
<dbReference type="GO" id="GO:0051484">
    <property type="term" value="P:isopentenyl diphosphate biosynthetic process, methylerythritol 4-phosphate pathway involved in terpenoid biosynthetic process"/>
    <property type="evidence" value="ECO:0007669"/>
    <property type="project" value="UniProtKB-ARBA"/>
</dbReference>
<evidence type="ECO:0000259" key="10">
    <source>
        <dbReference type="Pfam" id="PF02670"/>
    </source>
</evidence>
<keyword evidence="13" id="KW-0413">Isomerase</keyword>
<dbReference type="SUPFAM" id="SSF51735">
    <property type="entry name" value="NAD(P)-binding Rossmann-fold domains"/>
    <property type="match status" value="1"/>
</dbReference>
<dbReference type="SUPFAM" id="SSF55347">
    <property type="entry name" value="Glyceraldehyde-3-phosphate dehydrogenase-like, C-terminal domain"/>
    <property type="match status" value="1"/>
</dbReference>
<feature type="binding site" evidence="9">
    <location>
        <position position="12"/>
    </location>
    <ligand>
        <name>NADPH</name>
        <dbReference type="ChEBI" id="CHEBI:57783"/>
    </ligand>
</feature>
<evidence type="ECO:0000259" key="12">
    <source>
        <dbReference type="Pfam" id="PF13288"/>
    </source>
</evidence>
<feature type="binding site" evidence="9">
    <location>
        <position position="150"/>
    </location>
    <ligand>
        <name>1-deoxy-D-xylulose 5-phosphate</name>
        <dbReference type="ChEBI" id="CHEBI:57792"/>
    </ligand>
</feature>
<feature type="binding site" evidence="9">
    <location>
        <position position="13"/>
    </location>
    <ligand>
        <name>NADPH</name>
        <dbReference type="ChEBI" id="CHEBI:57783"/>
    </ligand>
</feature>
<comment type="caution">
    <text evidence="13">The sequence shown here is derived from an EMBL/GenBank/DDBJ whole genome shotgun (WGS) entry which is preliminary data.</text>
</comment>
<feature type="binding site" evidence="9">
    <location>
        <position position="216"/>
    </location>
    <ligand>
        <name>1-deoxy-D-xylulose 5-phosphate</name>
        <dbReference type="ChEBI" id="CHEBI:57792"/>
    </ligand>
</feature>
<comment type="cofactor">
    <cofactor evidence="9">
        <name>Mg(2+)</name>
        <dbReference type="ChEBI" id="CHEBI:18420"/>
    </cofactor>
    <cofactor evidence="9">
        <name>Mn(2+)</name>
        <dbReference type="ChEBI" id="CHEBI:29035"/>
    </cofactor>
</comment>
<protein>
    <recommendedName>
        <fullName evidence="9">1-deoxy-D-xylulose 5-phosphate reductoisomerase</fullName>
        <shortName evidence="9">DXP reductoisomerase</shortName>
        <ecNumber evidence="9">1.1.1.267</ecNumber>
    </recommendedName>
    <alternativeName>
        <fullName evidence="9">1-deoxyxylulose-5-phosphate reductoisomerase</fullName>
    </alternativeName>
    <alternativeName>
        <fullName evidence="9">2-C-methyl-D-erythritol 4-phosphate synthase</fullName>
    </alternativeName>
</protein>
<keyword evidence="14" id="KW-1185">Reference proteome</keyword>
<evidence type="ECO:0000313" key="14">
    <source>
        <dbReference type="Proteomes" id="UP000252585"/>
    </source>
</evidence>
<dbReference type="OrthoDB" id="9806546at2"/>
<dbReference type="Gene3D" id="3.40.50.720">
    <property type="entry name" value="NAD(P)-binding Rossmann-like Domain"/>
    <property type="match status" value="1"/>
</dbReference>
<feature type="domain" description="1-deoxy-D-xylulose 5-phosphate reductoisomerase C-terminal" evidence="11">
    <location>
        <begin position="144"/>
        <end position="227"/>
    </location>
</feature>
<feature type="binding site" evidence="9">
    <location>
        <position position="37"/>
    </location>
    <ligand>
        <name>NADPH</name>
        <dbReference type="ChEBI" id="CHEBI:57783"/>
    </ligand>
</feature>
<dbReference type="InterPro" id="IPR036169">
    <property type="entry name" value="DXPR_C_sf"/>
</dbReference>
<dbReference type="Pfam" id="PF02670">
    <property type="entry name" value="DXP_reductoisom"/>
    <property type="match status" value="1"/>
</dbReference>
<evidence type="ECO:0000259" key="11">
    <source>
        <dbReference type="Pfam" id="PF08436"/>
    </source>
</evidence>
<dbReference type="FunFam" id="3.40.50.720:FF:000045">
    <property type="entry name" value="1-deoxy-D-xylulose 5-phosphate reductoisomerase"/>
    <property type="match status" value="1"/>
</dbReference>
<keyword evidence="4 9" id="KW-0521">NADP</keyword>
<feature type="binding site" evidence="9">
    <location>
        <position position="122"/>
    </location>
    <ligand>
        <name>NADPH</name>
        <dbReference type="ChEBI" id="CHEBI:57783"/>
    </ligand>
</feature>
<feature type="domain" description="DXP reductoisomerase C-terminal" evidence="12">
    <location>
        <begin position="259"/>
        <end position="376"/>
    </location>
</feature>
<feature type="domain" description="1-deoxy-D-xylulose 5-phosphate reductoisomerase N-terminal" evidence="10">
    <location>
        <begin position="4"/>
        <end position="130"/>
    </location>
</feature>
<dbReference type="InterPro" id="IPR026877">
    <property type="entry name" value="DXPR_C"/>
</dbReference>
<evidence type="ECO:0000256" key="8">
    <source>
        <dbReference type="ARBA" id="ARBA00048543"/>
    </source>
</evidence>
<accession>A0A368XRU9</accession>
<evidence type="ECO:0000256" key="2">
    <source>
        <dbReference type="ARBA" id="ARBA00006825"/>
    </source>
</evidence>
<reference evidence="13 14" key="1">
    <citation type="submission" date="2018-07" db="EMBL/GenBank/DDBJ databases">
        <title>Genomic Encyclopedia of Type Strains, Phase IV (KMG-IV): sequencing the most valuable type-strain genomes for metagenomic binning, comparative biology and taxonomic classification.</title>
        <authorList>
            <person name="Goeker M."/>
        </authorList>
    </citation>
    <scope>NUCLEOTIDE SEQUENCE [LARGE SCALE GENOMIC DNA]</scope>
    <source>
        <strain evidence="13 14">DSM 27696</strain>
    </source>
</reference>
<evidence type="ECO:0000256" key="1">
    <source>
        <dbReference type="ARBA" id="ARBA00005094"/>
    </source>
</evidence>
<keyword evidence="6 9" id="KW-0464">Manganese</keyword>